<protein>
    <submittedName>
        <fullName evidence="2">Metallophosphoesterase family protein</fullName>
    </submittedName>
</protein>
<dbReference type="InterPro" id="IPR029052">
    <property type="entry name" value="Metallo-depent_PP-like"/>
</dbReference>
<reference evidence="2 3" key="1">
    <citation type="submission" date="2020-08" db="EMBL/GenBank/DDBJ databases">
        <authorList>
            <person name="Liu C."/>
            <person name="Sun Q."/>
        </authorList>
    </citation>
    <scope>NUCLEOTIDE SEQUENCE [LARGE SCALE GENOMIC DNA]</scope>
    <source>
        <strain evidence="2 3">NSJ-29</strain>
    </source>
</reference>
<proteinExistence type="predicted"/>
<dbReference type="AlphaFoldDB" id="A0A7G9GAX6"/>
<dbReference type="InterPro" id="IPR004843">
    <property type="entry name" value="Calcineurin-like_PHP"/>
</dbReference>
<keyword evidence="3" id="KW-1185">Reference proteome</keyword>
<evidence type="ECO:0000259" key="1">
    <source>
        <dbReference type="Pfam" id="PF00149"/>
    </source>
</evidence>
<sequence>MRYYISDCHFFHESMNTSMDCRGFKDVDSMNQLMVQRWNRKVGTKDEVVVLGDFSLGTAEQTNFLLEQLNGRKYLILGNHDSVVRRRRFRQELFEWIKPYEELHDQKRKVILSHYPLLCYNGQYRFDKAEKPCTYMLYGHVHDTFDQRLIEKYRDSIRNVTRTVRGGEEIVIPFQLINCFCMYSDYIPLTLDEWIENDRSRQLAEQRRL</sequence>
<dbReference type="SUPFAM" id="SSF56300">
    <property type="entry name" value="Metallo-dependent phosphatases"/>
    <property type="match status" value="1"/>
</dbReference>
<dbReference type="EMBL" id="CP060635">
    <property type="protein sequence ID" value="QNM07958.1"/>
    <property type="molecule type" value="Genomic_DNA"/>
</dbReference>
<accession>A0A7G9GAX6</accession>
<dbReference type="Proteomes" id="UP000515860">
    <property type="component" value="Chromosome"/>
</dbReference>
<gene>
    <name evidence="2" type="ORF">H9Q79_13715</name>
</gene>
<evidence type="ECO:0000313" key="3">
    <source>
        <dbReference type="Proteomes" id="UP000515860"/>
    </source>
</evidence>
<organism evidence="2 3">
    <name type="scientific">Wansuia hejianensis</name>
    <dbReference type="NCBI Taxonomy" id="2763667"/>
    <lineage>
        <taxon>Bacteria</taxon>
        <taxon>Bacillati</taxon>
        <taxon>Bacillota</taxon>
        <taxon>Clostridia</taxon>
        <taxon>Lachnospirales</taxon>
        <taxon>Lachnospiraceae</taxon>
        <taxon>Wansuia</taxon>
    </lineage>
</organism>
<feature type="domain" description="Calcineurin-like phosphoesterase" evidence="1">
    <location>
        <begin position="5"/>
        <end position="126"/>
    </location>
</feature>
<dbReference type="GO" id="GO:0016787">
    <property type="term" value="F:hydrolase activity"/>
    <property type="evidence" value="ECO:0007669"/>
    <property type="project" value="InterPro"/>
</dbReference>
<evidence type="ECO:0000313" key="2">
    <source>
        <dbReference type="EMBL" id="QNM07958.1"/>
    </source>
</evidence>
<dbReference type="Gene3D" id="3.60.21.10">
    <property type="match status" value="1"/>
</dbReference>
<name>A0A7G9GAX6_9FIRM</name>
<dbReference type="KEGG" id="whj:H9Q79_13715"/>
<dbReference type="Pfam" id="PF00149">
    <property type="entry name" value="Metallophos"/>
    <property type="match status" value="1"/>
</dbReference>
<dbReference type="RefSeq" id="WP_118644290.1">
    <property type="nucleotide sequence ID" value="NZ_CP060635.1"/>
</dbReference>